<keyword evidence="2" id="KW-1185">Reference proteome</keyword>
<dbReference type="RefSeq" id="WP_204721715.1">
    <property type="nucleotide sequence ID" value="NZ_JACSNR010000010.1"/>
</dbReference>
<dbReference type="Proteomes" id="UP000724149">
    <property type="component" value="Unassembled WGS sequence"/>
</dbReference>
<reference evidence="1 2" key="1">
    <citation type="journal article" date="2021" name="Sci. Rep.">
        <title>The distribution of antibiotic resistance genes in chicken gut microbiota commensals.</title>
        <authorList>
            <person name="Juricova H."/>
            <person name="Matiasovicova J."/>
            <person name="Kubasova T."/>
            <person name="Cejkova D."/>
            <person name="Rychlik I."/>
        </authorList>
    </citation>
    <scope>NUCLEOTIDE SEQUENCE [LARGE SCALE GENOMIC DNA]</scope>
    <source>
        <strain evidence="1 2">An564</strain>
    </source>
</reference>
<comment type="caution">
    <text evidence="1">The sequence shown here is derived from an EMBL/GenBank/DDBJ whole genome shotgun (WGS) entry which is preliminary data.</text>
</comment>
<gene>
    <name evidence="1" type="ORF">H9X81_10230</name>
</gene>
<proteinExistence type="predicted"/>
<name>A0ABS2GR59_9FIRM</name>
<protein>
    <submittedName>
        <fullName evidence="1">Uncharacterized protein</fullName>
    </submittedName>
</protein>
<evidence type="ECO:0000313" key="1">
    <source>
        <dbReference type="EMBL" id="MBM6924059.1"/>
    </source>
</evidence>
<organism evidence="1 2">
    <name type="scientific">Hydrogenoanaerobacterium saccharovorans</name>
    <dbReference type="NCBI Taxonomy" id="474960"/>
    <lineage>
        <taxon>Bacteria</taxon>
        <taxon>Bacillati</taxon>
        <taxon>Bacillota</taxon>
        <taxon>Clostridia</taxon>
        <taxon>Eubacteriales</taxon>
        <taxon>Oscillospiraceae</taxon>
        <taxon>Hydrogenoanaerobacterium</taxon>
    </lineage>
</organism>
<evidence type="ECO:0000313" key="2">
    <source>
        <dbReference type="Proteomes" id="UP000724149"/>
    </source>
</evidence>
<accession>A0ABS2GR59</accession>
<sequence length="56" mass="6129">MTVCSKKGYNTTITEEMTADLLHGGSKVRQLIQLPEGYKELGMIAPSGPVMPFFVI</sequence>
<dbReference type="EMBL" id="JACSNR010000010">
    <property type="protein sequence ID" value="MBM6924059.1"/>
    <property type="molecule type" value="Genomic_DNA"/>
</dbReference>